<dbReference type="AlphaFoldDB" id="A0A7K0E1N9"/>
<dbReference type="EMBL" id="WEGI01000031">
    <property type="protein sequence ID" value="MQY32010.1"/>
    <property type="molecule type" value="Genomic_DNA"/>
</dbReference>
<comment type="caution">
    <text evidence="2">The sequence shown here is derived from an EMBL/GenBank/DDBJ whole genome shotgun (WGS) entry which is preliminary data.</text>
</comment>
<feature type="compositionally biased region" description="Basic and acidic residues" evidence="1">
    <location>
        <begin position="33"/>
        <end position="44"/>
    </location>
</feature>
<feature type="compositionally biased region" description="Basic and acidic residues" evidence="1">
    <location>
        <begin position="1"/>
        <end position="11"/>
    </location>
</feature>
<feature type="compositionally biased region" description="Gly residues" evidence="1">
    <location>
        <begin position="55"/>
        <end position="64"/>
    </location>
</feature>
<evidence type="ECO:0000313" key="2">
    <source>
        <dbReference type="EMBL" id="MQY32010.1"/>
    </source>
</evidence>
<proteinExistence type="predicted"/>
<feature type="region of interest" description="Disordered" evidence="1">
    <location>
        <begin position="1"/>
        <end position="79"/>
    </location>
</feature>
<feature type="region of interest" description="Disordered" evidence="1">
    <location>
        <begin position="223"/>
        <end position="248"/>
    </location>
</feature>
<dbReference type="Proteomes" id="UP000431401">
    <property type="component" value="Unassembled WGS sequence"/>
</dbReference>
<feature type="region of interest" description="Disordered" evidence="1">
    <location>
        <begin position="169"/>
        <end position="188"/>
    </location>
</feature>
<accession>A0A7K0E1N9</accession>
<evidence type="ECO:0000313" key="3">
    <source>
        <dbReference type="Proteomes" id="UP000431401"/>
    </source>
</evidence>
<protein>
    <submittedName>
        <fullName evidence="2">Uncharacterized protein</fullName>
    </submittedName>
</protein>
<gene>
    <name evidence="2" type="ORF">NRB56_76240</name>
</gene>
<organism evidence="2 3">
    <name type="scientific">Nocardia aurantia</name>
    <dbReference type="NCBI Taxonomy" id="2585199"/>
    <lineage>
        <taxon>Bacteria</taxon>
        <taxon>Bacillati</taxon>
        <taxon>Actinomycetota</taxon>
        <taxon>Actinomycetes</taxon>
        <taxon>Mycobacteriales</taxon>
        <taxon>Nocardiaceae</taxon>
        <taxon>Nocardia</taxon>
    </lineage>
</organism>
<evidence type="ECO:0000256" key="1">
    <source>
        <dbReference type="SAM" id="MobiDB-lite"/>
    </source>
</evidence>
<keyword evidence="3" id="KW-1185">Reference proteome</keyword>
<name>A0A7K0E1N9_9NOCA</name>
<sequence length="294" mass="32152">MERHPARDRCGRNAARVVHRAGAGHPGRRRDRGPRGRADPDLRRVRGPGAPAGAAPGGGRGAAGKPGRTGHATVDGPRCRSLRGARGRWRLRPAGPRPAHRAHRIRAGDRAAGVRIDHHPRRFRVRGADAERRRTGPVGLLGYAADRRGTTRHTAAVASGVRDLHLRLHRPSQGRGGAPCGRREPDPLDHRRIRHRRAGRGAVQDARHLRRVGVGIVRALGGRWPDGRGEPRRASRSAVPGRRDRRRAGDDDLVRAVDADRVRRRRRGAGIRFAARRGCRSGGDLVAARAADRR</sequence>
<reference evidence="2 3" key="1">
    <citation type="submission" date="2019-10" db="EMBL/GenBank/DDBJ databases">
        <title>Nocardia macrotermitis sp. nov. and Nocardia aurantia sp. nov., isolated from the gut of fungus growing-termite Macrotermes natalensis.</title>
        <authorList>
            <person name="Benndorf R."/>
            <person name="Schwitalla J."/>
            <person name="Martin K."/>
            <person name="De Beer W."/>
            <person name="Kaster A.-K."/>
            <person name="Vollmers J."/>
            <person name="Poulsen M."/>
            <person name="Beemelmanns C."/>
        </authorList>
    </citation>
    <scope>NUCLEOTIDE SEQUENCE [LARGE SCALE GENOMIC DNA]</scope>
    <source>
        <strain evidence="2 3">RB56</strain>
    </source>
</reference>